<protein>
    <recommendedName>
        <fullName evidence="2">DUF4843 domain-containing protein</fullName>
    </recommendedName>
</protein>
<dbReference type="PROSITE" id="PS51257">
    <property type="entry name" value="PROKAR_LIPOPROTEIN"/>
    <property type="match status" value="1"/>
</dbReference>
<dbReference type="InterPro" id="IPR032299">
    <property type="entry name" value="DUF4843"/>
</dbReference>
<dbReference type="Pfam" id="PF16132">
    <property type="entry name" value="DUF4843"/>
    <property type="match status" value="1"/>
</dbReference>
<sequence>MKRTRLIIYILLAMIAAGCGENEMLSYENEPAVYFAHETYGQRDSISHSFFLLNTTILSDTVYIKVNTMGQISSQDRPISLIQTNVGKPEAAVAGKHYVSFDDAGMKERLWIPANSAEANIPIVFIRDPSLALGQIRLELAIEKNEYFRPGIDAWRTFIITTTDQAVRPALWDTRWRTFFGSTWGSIKMRFIIDATGYTEWGVTPSDMSYLTFLRNTVLQKFDEYNAAHPDEPLKEADGELVRFN</sequence>
<name>A0A5J4RTZ3_9ZZZZ</name>
<proteinExistence type="predicted"/>
<gene>
    <name evidence="1" type="ORF">EZS27_014454</name>
</gene>
<organism evidence="1">
    <name type="scientific">termite gut metagenome</name>
    <dbReference type="NCBI Taxonomy" id="433724"/>
    <lineage>
        <taxon>unclassified sequences</taxon>
        <taxon>metagenomes</taxon>
        <taxon>organismal metagenomes</taxon>
    </lineage>
</organism>
<reference evidence="1" key="1">
    <citation type="submission" date="2019-03" db="EMBL/GenBank/DDBJ databases">
        <title>Single cell metagenomics reveals metabolic interactions within the superorganism composed of flagellate Streblomastix strix and complex community of Bacteroidetes bacteria on its surface.</title>
        <authorList>
            <person name="Treitli S.C."/>
            <person name="Kolisko M."/>
            <person name="Husnik F."/>
            <person name="Keeling P."/>
            <person name="Hampl V."/>
        </authorList>
    </citation>
    <scope>NUCLEOTIDE SEQUENCE</scope>
    <source>
        <strain evidence="1">STM</strain>
    </source>
</reference>
<evidence type="ECO:0008006" key="2">
    <source>
        <dbReference type="Google" id="ProtNLM"/>
    </source>
</evidence>
<accession>A0A5J4RTZ3</accession>
<comment type="caution">
    <text evidence="1">The sequence shown here is derived from an EMBL/GenBank/DDBJ whole genome shotgun (WGS) entry which is preliminary data.</text>
</comment>
<dbReference type="AlphaFoldDB" id="A0A5J4RTZ3"/>
<dbReference type="EMBL" id="SNRY01000697">
    <property type="protein sequence ID" value="KAA6337466.1"/>
    <property type="molecule type" value="Genomic_DNA"/>
</dbReference>
<evidence type="ECO:0000313" key="1">
    <source>
        <dbReference type="EMBL" id="KAA6337466.1"/>
    </source>
</evidence>